<reference evidence="1 2" key="1">
    <citation type="submission" date="2023-03" db="EMBL/GenBank/DDBJ databases">
        <title>NovoSphingobium album sp. nov. isolated from polycyclic aromatic hydrocarbons- and heavy-metal polluted soil.</title>
        <authorList>
            <person name="Liu Z."/>
            <person name="Wang K."/>
        </authorList>
    </citation>
    <scope>NUCLEOTIDE SEQUENCE [LARGE SCALE GENOMIC DNA]</scope>
    <source>
        <strain evidence="1 2">H3SJ31-1</strain>
    </source>
</reference>
<proteinExistence type="predicted"/>
<evidence type="ECO:0000313" key="1">
    <source>
        <dbReference type="EMBL" id="MDE8651886.1"/>
    </source>
</evidence>
<dbReference type="InterPro" id="IPR008767">
    <property type="entry name" value="Phage_SPP1_head-tail_adaptor"/>
</dbReference>
<dbReference type="Proteomes" id="UP001216253">
    <property type="component" value="Unassembled WGS sequence"/>
</dbReference>
<comment type="caution">
    <text evidence="1">The sequence shown here is derived from an EMBL/GenBank/DDBJ whole genome shotgun (WGS) entry which is preliminary data.</text>
</comment>
<accession>A0ABT5WPF0</accession>
<dbReference type="RefSeq" id="WP_275227968.1">
    <property type="nucleotide sequence ID" value="NZ_JARESE010000027.1"/>
</dbReference>
<gene>
    <name evidence="1" type="ORF">PYV00_09150</name>
</gene>
<organism evidence="1 2">
    <name type="scientific">Novosphingobium album</name>
    <name type="common">ex Liu et al. 2023</name>
    <dbReference type="NCBI Taxonomy" id="3031130"/>
    <lineage>
        <taxon>Bacteria</taxon>
        <taxon>Pseudomonadati</taxon>
        <taxon>Pseudomonadota</taxon>
        <taxon>Alphaproteobacteria</taxon>
        <taxon>Sphingomonadales</taxon>
        <taxon>Sphingomonadaceae</taxon>
        <taxon>Novosphingobium</taxon>
    </lineage>
</organism>
<dbReference type="EMBL" id="JARESE010000027">
    <property type="protein sequence ID" value="MDE8651886.1"/>
    <property type="molecule type" value="Genomic_DNA"/>
</dbReference>
<sequence length="122" mass="13071">MTGLAESEPIMTPAGKRFARIAFERATIVRSQLGTKGPKSWARIGTPRFAAVFFGAGSERRAAAVEQAVQVATFNVLADSLTRTITVEDRIIHDGLAWDITGIVPIGQGPREIDFTATASRG</sequence>
<dbReference type="Pfam" id="PF05521">
    <property type="entry name" value="Phage_HCP"/>
    <property type="match status" value="1"/>
</dbReference>
<evidence type="ECO:0000313" key="2">
    <source>
        <dbReference type="Proteomes" id="UP001216253"/>
    </source>
</evidence>
<dbReference type="InterPro" id="IPR038666">
    <property type="entry name" value="SSP1_head-tail_sf"/>
</dbReference>
<protein>
    <submittedName>
        <fullName evidence="1">Head-tail adaptor protein</fullName>
    </submittedName>
</protein>
<dbReference type="Gene3D" id="2.40.10.270">
    <property type="entry name" value="Bacteriophage SPP1 head-tail adaptor protein"/>
    <property type="match status" value="1"/>
</dbReference>
<keyword evidence="2" id="KW-1185">Reference proteome</keyword>
<name>A0ABT5WPF0_9SPHN</name>